<dbReference type="GO" id="GO:0008233">
    <property type="term" value="F:peptidase activity"/>
    <property type="evidence" value="ECO:0007669"/>
    <property type="project" value="UniProtKB-KW"/>
</dbReference>
<comment type="caution">
    <text evidence="2">The sequence shown here is derived from an EMBL/GenBank/DDBJ whole genome shotgun (WGS) entry which is preliminary data.</text>
</comment>
<feature type="region of interest" description="Disordered" evidence="1">
    <location>
        <begin position="1"/>
        <end position="49"/>
    </location>
</feature>
<dbReference type="EMBL" id="JACCAC010000001">
    <property type="protein sequence ID" value="NYG55604.1"/>
    <property type="molecule type" value="Genomic_DNA"/>
</dbReference>
<proteinExistence type="predicted"/>
<dbReference type="Proteomes" id="UP000544110">
    <property type="component" value="Unassembled WGS sequence"/>
</dbReference>
<evidence type="ECO:0000256" key="1">
    <source>
        <dbReference type="SAM" id="MobiDB-lite"/>
    </source>
</evidence>
<keyword evidence="2" id="KW-0645">Protease</keyword>
<name>A0A7Y9USD8_9ACTN</name>
<accession>A0A7Y9USD8</accession>
<keyword evidence="3" id="KW-1185">Reference proteome</keyword>
<keyword evidence="2" id="KW-0378">Hydrolase</keyword>
<evidence type="ECO:0000313" key="3">
    <source>
        <dbReference type="Proteomes" id="UP000544110"/>
    </source>
</evidence>
<dbReference type="Gene3D" id="1.25.40.10">
    <property type="entry name" value="Tetratricopeptide repeat domain"/>
    <property type="match status" value="1"/>
</dbReference>
<dbReference type="Pfam" id="PF14559">
    <property type="entry name" value="TPR_19"/>
    <property type="match status" value="1"/>
</dbReference>
<feature type="compositionally biased region" description="Basic and acidic residues" evidence="1">
    <location>
        <begin position="7"/>
        <end position="19"/>
    </location>
</feature>
<dbReference type="InterPro" id="IPR011990">
    <property type="entry name" value="TPR-like_helical_dom_sf"/>
</dbReference>
<dbReference type="RefSeq" id="WP_343049229.1">
    <property type="nucleotide sequence ID" value="NZ_JACCAC010000001.1"/>
</dbReference>
<dbReference type="SUPFAM" id="SSF48452">
    <property type="entry name" value="TPR-like"/>
    <property type="match status" value="1"/>
</dbReference>
<protein>
    <submittedName>
        <fullName evidence="2">Putative Zn-dependent protease</fullName>
    </submittedName>
</protein>
<organism evidence="2 3">
    <name type="scientific">Nocardioides perillae</name>
    <dbReference type="NCBI Taxonomy" id="1119534"/>
    <lineage>
        <taxon>Bacteria</taxon>
        <taxon>Bacillati</taxon>
        <taxon>Actinomycetota</taxon>
        <taxon>Actinomycetes</taxon>
        <taxon>Propionibacteriales</taxon>
        <taxon>Nocardioidaceae</taxon>
        <taxon>Nocardioides</taxon>
    </lineage>
</organism>
<dbReference type="AlphaFoldDB" id="A0A7Y9USD8"/>
<dbReference type="GO" id="GO:0006508">
    <property type="term" value="P:proteolysis"/>
    <property type="evidence" value="ECO:0007669"/>
    <property type="project" value="UniProtKB-KW"/>
</dbReference>
<evidence type="ECO:0000313" key="2">
    <source>
        <dbReference type="EMBL" id="NYG55604.1"/>
    </source>
</evidence>
<gene>
    <name evidence="2" type="ORF">BJ989_001908</name>
</gene>
<sequence length="172" mass="18864">MEDEMTDEQHTPDRTHGEAPEAPETPEAVVGSAEPPVRLTAPVLRFPGGPGSGDLSRAFREAHDLLSRSAPREALEVLGPALAQEPGNTGLRTLRAWAFLLRAQLARAEEELRALVEENPGDDWVRHALGRTLERQSRYAEALPHLRLAAAMTGDPEHEYDVLRVERLASGV</sequence>
<reference evidence="2 3" key="1">
    <citation type="submission" date="2020-07" db="EMBL/GenBank/DDBJ databases">
        <title>Sequencing the genomes of 1000 actinobacteria strains.</title>
        <authorList>
            <person name="Klenk H.-P."/>
        </authorList>
    </citation>
    <scope>NUCLEOTIDE SEQUENCE [LARGE SCALE GENOMIC DNA]</scope>
    <source>
        <strain evidence="2 3">DSM 24552</strain>
    </source>
</reference>